<dbReference type="EMBL" id="JAJTJA010000011">
    <property type="protein sequence ID" value="KAH8691910.1"/>
    <property type="molecule type" value="Genomic_DNA"/>
</dbReference>
<dbReference type="Pfam" id="PF01734">
    <property type="entry name" value="Patatin"/>
    <property type="match status" value="1"/>
</dbReference>
<evidence type="ECO:0000256" key="6">
    <source>
        <dbReference type="ARBA" id="ARBA00023098"/>
    </source>
</evidence>
<dbReference type="GO" id="GO:0047499">
    <property type="term" value="F:calcium-independent phospholipase A2 activity"/>
    <property type="evidence" value="ECO:0007669"/>
    <property type="project" value="TreeGrafter"/>
</dbReference>
<dbReference type="InterPro" id="IPR016035">
    <property type="entry name" value="Acyl_Trfase/lysoPLipase"/>
</dbReference>
<keyword evidence="8" id="KW-0808">Transferase</keyword>
<dbReference type="GO" id="GO:0016020">
    <property type="term" value="C:membrane"/>
    <property type="evidence" value="ECO:0007669"/>
    <property type="project" value="TreeGrafter"/>
</dbReference>
<evidence type="ECO:0000313" key="8">
    <source>
        <dbReference type="EMBL" id="KAH8691910.1"/>
    </source>
</evidence>
<dbReference type="CDD" id="cd07199">
    <property type="entry name" value="Pat17_PNPLA8_PNPLA9_like"/>
    <property type="match status" value="1"/>
</dbReference>
<evidence type="ECO:0000256" key="1">
    <source>
        <dbReference type="ARBA" id="ARBA00022723"/>
    </source>
</evidence>
<dbReference type="GeneID" id="70242178"/>
<evidence type="ECO:0000256" key="2">
    <source>
        <dbReference type="ARBA" id="ARBA00022771"/>
    </source>
</evidence>
<comment type="caution">
    <text evidence="8">The sequence shown here is derived from an EMBL/GenBank/DDBJ whole genome shotgun (WGS) entry which is preliminary data.</text>
</comment>
<dbReference type="GO" id="GO:0008270">
    <property type="term" value="F:zinc ion binding"/>
    <property type="evidence" value="ECO:0007669"/>
    <property type="project" value="UniProtKB-KW"/>
</dbReference>
<dbReference type="PROSITE" id="PS00518">
    <property type="entry name" value="ZF_RING_1"/>
    <property type="match status" value="1"/>
</dbReference>
<dbReference type="Proteomes" id="UP001201262">
    <property type="component" value="Unassembled WGS sequence"/>
</dbReference>
<proteinExistence type="predicted"/>
<evidence type="ECO:0000256" key="4">
    <source>
        <dbReference type="ARBA" id="ARBA00022833"/>
    </source>
</evidence>
<sequence>MTRWQASRWLEVGASHDGAFSIVDSGTLGRLIEQMPERHQQFPMLWVFLGSTKKTIALRGMFADNAITRTACDGGIHLWSDVSSLTSSNPILFVDSDPWMQPTERRGRRQWQNYPLVWPSSSASEVKTLLIGQLLFGLADVVCVWIDDSPFGENVVTFLANYRTTTSLPVALRPRLIIVHDTNTKLPHNWATLDPLSETFSHIVAAPLAVNSNSDADPQFGHLKTLIRTQSQEVQRLRHEHIARLSAAHLDEVLKLALQHLSKTREQPFNLISASRGPDEIPPDLGLHVDYYHHACMDANLTDLDCAKSIASALIMDHYRPEMPPMNPKLVFQVLYQPKLALKHHGHSPPSEILLNLVEQEMSNQFRLLQNGAIPSVVVRRDLIARNRHYSGVRSNRLCLYCLIRPAQHATACDHPFCDLCARLFGVPAVDMEFRFSVNHCLFCHTHISLVMDVLPPSMDPTILAIDGGGVRVVMPLQFLSLVQEHLGEDCRLQDLVDLHIGPSAGGLAGIGLFDKQLPVADCAEMFDRLARVVFSKKRRPALPWLPQQIFGQIRQYASWFMHDGCYDGSVFDTVLKDLFGSHSFFHGNPTVLSAISRTKIGVVATDIANKTRTIVIGNFNATRHATDDSDYQLIRPMNIEDEPRAWEALFPPAYLAVGALQDGGLTDNFAGGIARRVSRTIWTRSEEPARMLSLGTGKFPRQNTESSPHFRHVFRDGFLRRAFSAWMTSMDSDSRWREMHSQLDQSIASNFRRVDVVLEGESMSLDAIEMMDHYRNLVIRNPETARLAKIATLDLLTARFYFAPNRVSPNRRRPLRVHGIIRCKGPIRAILAIMERLVGDPFEVVTDSRRLGSRLSERDICPLCGRFCRPVTLVAQSLDQPIAIYLKSGSKNRWRINVPGTLAKLVRREQLDLPFGGEAHGKAGTHPCAACDSGCMPFRGERPKRSASMSIEERKHKRICIVDEVKDSGPVVGTGNT</sequence>
<keyword evidence="2" id="KW-0863">Zinc-finger</keyword>
<evidence type="ECO:0000313" key="9">
    <source>
        <dbReference type="Proteomes" id="UP001201262"/>
    </source>
</evidence>
<dbReference type="GO" id="GO:0016042">
    <property type="term" value="P:lipid catabolic process"/>
    <property type="evidence" value="ECO:0007669"/>
    <property type="project" value="UniProtKB-KW"/>
</dbReference>
<dbReference type="RefSeq" id="XP_046067907.1">
    <property type="nucleotide sequence ID" value="XM_046211891.1"/>
</dbReference>
<keyword evidence="6" id="KW-0443">Lipid metabolism</keyword>
<dbReference type="AlphaFoldDB" id="A0AAD4KN86"/>
<dbReference type="InterPro" id="IPR017907">
    <property type="entry name" value="Znf_RING_CS"/>
</dbReference>
<dbReference type="PANTHER" id="PTHR24185:SF1">
    <property type="entry name" value="CALCIUM-INDEPENDENT PHOSPHOLIPASE A2-GAMMA"/>
    <property type="match status" value="1"/>
</dbReference>
<keyword evidence="4" id="KW-0862">Zinc</keyword>
<organism evidence="8 9">
    <name type="scientific">Talaromyces proteolyticus</name>
    <dbReference type="NCBI Taxonomy" id="1131652"/>
    <lineage>
        <taxon>Eukaryota</taxon>
        <taxon>Fungi</taxon>
        <taxon>Dikarya</taxon>
        <taxon>Ascomycota</taxon>
        <taxon>Pezizomycotina</taxon>
        <taxon>Eurotiomycetes</taxon>
        <taxon>Eurotiomycetidae</taxon>
        <taxon>Eurotiales</taxon>
        <taxon>Trichocomaceae</taxon>
        <taxon>Talaromyces</taxon>
        <taxon>Talaromyces sect. Bacilispori</taxon>
    </lineage>
</organism>
<dbReference type="Gene3D" id="3.40.1090.10">
    <property type="entry name" value="Cytosolic phospholipase A2 catalytic domain"/>
    <property type="match status" value="1"/>
</dbReference>
<evidence type="ECO:0000256" key="5">
    <source>
        <dbReference type="ARBA" id="ARBA00022963"/>
    </source>
</evidence>
<protein>
    <submittedName>
        <fullName evidence="8">Acyl transferase/acyl hydrolase/lysophospholipase</fullName>
    </submittedName>
</protein>
<dbReference type="SUPFAM" id="SSF52151">
    <property type="entry name" value="FabD/lysophospholipase-like"/>
    <property type="match status" value="1"/>
</dbReference>
<dbReference type="GO" id="GO:0046486">
    <property type="term" value="P:glycerolipid metabolic process"/>
    <property type="evidence" value="ECO:0007669"/>
    <property type="project" value="UniProtKB-ARBA"/>
</dbReference>
<dbReference type="InterPro" id="IPR002641">
    <property type="entry name" value="PNPLA_dom"/>
</dbReference>
<keyword evidence="3 8" id="KW-0378">Hydrolase</keyword>
<dbReference type="GO" id="GO:0016740">
    <property type="term" value="F:transferase activity"/>
    <property type="evidence" value="ECO:0007669"/>
    <property type="project" value="UniProtKB-KW"/>
</dbReference>
<keyword evidence="1" id="KW-0479">Metal-binding</keyword>
<gene>
    <name evidence="8" type="ORF">BGW36DRAFT_303578</name>
</gene>
<evidence type="ECO:0000259" key="7">
    <source>
        <dbReference type="Pfam" id="PF01734"/>
    </source>
</evidence>
<keyword evidence="9" id="KW-1185">Reference proteome</keyword>
<dbReference type="GO" id="GO:0019369">
    <property type="term" value="P:arachidonate metabolic process"/>
    <property type="evidence" value="ECO:0007669"/>
    <property type="project" value="TreeGrafter"/>
</dbReference>
<name>A0AAD4KN86_9EURO</name>
<evidence type="ECO:0000256" key="3">
    <source>
        <dbReference type="ARBA" id="ARBA00022801"/>
    </source>
</evidence>
<feature type="domain" description="PNPLA" evidence="7">
    <location>
        <begin position="464"/>
        <end position="670"/>
    </location>
</feature>
<accession>A0AAD4KN86</accession>
<keyword evidence="5" id="KW-0442">Lipid degradation</keyword>
<reference evidence="8" key="1">
    <citation type="submission" date="2021-12" db="EMBL/GenBank/DDBJ databases">
        <title>Convergent genome expansion in fungi linked to evolution of root-endophyte symbiosis.</title>
        <authorList>
            <consortium name="DOE Joint Genome Institute"/>
            <person name="Ke Y.-H."/>
            <person name="Bonito G."/>
            <person name="Liao H.-L."/>
            <person name="Looney B."/>
            <person name="Rojas-Flechas A."/>
            <person name="Nash J."/>
            <person name="Hameed K."/>
            <person name="Schadt C."/>
            <person name="Martin F."/>
            <person name="Crous P.W."/>
            <person name="Miettinen O."/>
            <person name="Magnuson J.K."/>
            <person name="Labbe J."/>
            <person name="Jacobson D."/>
            <person name="Doktycz M.J."/>
            <person name="Veneault-Fourrey C."/>
            <person name="Kuo A."/>
            <person name="Mondo S."/>
            <person name="Calhoun S."/>
            <person name="Riley R."/>
            <person name="Ohm R."/>
            <person name="LaButti K."/>
            <person name="Andreopoulos B."/>
            <person name="Pangilinan J."/>
            <person name="Nolan M."/>
            <person name="Tritt A."/>
            <person name="Clum A."/>
            <person name="Lipzen A."/>
            <person name="Daum C."/>
            <person name="Barry K."/>
            <person name="Grigoriev I.V."/>
            <person name="Vilgalys R."/>
        </authorList>
    </citation>
    <scope>NUCLEOTIDE SEQUENCE</scope>
    <source>
        <strain evidence="8">PMI_201</strain>
    </source>
</reference>
<dbReference type="PANTHER" id="PTHR24185">
    <property type="entry name" value="CALCIUM-INDEPENDENT PHOSPHOLIPASE A2-GAMMA"/>
    <property type="match status" value="1"/>
</dbReference>